<feature type="region of interest" description="Disordered" evidence="19">
    <location>
        <begin position="302"/>
        <end position="326"/>
    </location>
</feature>
<evidence type="ECO:0000256" key="12">
    <source>
        <dbReference type="ARBA" id="ARBA00022840"/>
    </source>
</evidence>
<keyword evidence="13" id="KW-0460">Magnesium</keyword>
<dbReference type="PROSITE" id="PS51392">
    <property type="entry name" value="KEN"/>
    <property type="match status" value="1"/>
</dbReference>
<keyword evidence="7" id="KW-0479">Metal-binding</keyword>
<feature type="compositionally biased region" description="Polar residues" evidence="19">
    <location>
        <begin position="499"/>
        <end position="513"/>
    </location>
</feature>
<dbReference type="InterPro" id="IPR011047">
    <property type="entry name" value="Quinoprotein_ADH-like_sf"/>
</dbReference>
<dbReference type="FunFam" id="1.10.510.10:FF:000572">
    <property type="entry name" value="Serine/threonine-protein kinase/endoribonuclease IRE1"/>
    <property type="match status" value="1"/>
</dbReference>
<dbReference type="GO" id="GO:0070059">
    <property type="term" value="P:intrinsic apoptotic signaling pathway in response to endoplasmic reticulum stress"/>
    <property type="evidence" value="ECO:0007669"/>
    <property type="project" value="TreeGrafter"/>
</dbReference>
<evidence type="ECO:0000256" key="18">
    <source>
        <dbReference type="ARBA" id="ARBA00048977"/>
    </source>
</evidence>
<gene>
    <name evidence="23" type="primary">IRE1</name>
    <name evidence="23" type="ORF">HK100_003386</name>
</gene>
<dbReference type="PANTHER" id="PTHR13954">
    <property type="entry name" value="IRE1-RELATED"/>
    <property type="match status" value="1"/>
</dbReference>
<evidence type="ECO:0000256" key="3">
    <source>
        <dbReference type="ARBA" id="ARBA00012513"/>
    </source>
</evidence>
<dbReference type="GO" id="GO:0005524">
    <property type="term" value="F:ATP binding"/>
    <property type="evidence" value="ECO:0007669"/>
    <property type="project" value="UniProtKB-KW"/>
</dbReference>
<dbReference type="PROSITE" id="PS00108">
    <property type="entry name" value="PROTEIN_KINASE_ST"/>
    <property type="match status" value="1"/>
</dbReference>
<evidence type="ECO:0000256" key="1">
    <source>
        <dbReference type="ARBA" id="ARBA00001946"/>
    </source>
</evidence>
<keyword evidence="14" id="KW-1133">Transmembrane helix</keyword>
<keyword evidence="11" id="KW-0378">Hydrolase</keyword>
<feature type="domain" description="Protein kinase" evidence="21">
    <location>
        <begin position="862"/>
        <end position="1148"/>
    </location>
</feature>
<dbReference type="GO" id="GO:0004521">
    <property type="term" value="F:RNA endonuclease activity"/>
    <property type="evidence" value="ECO:0007669"/>
    <property type="project" value="InterPro"/>
</dbReference>
<dbReference type="PANTHER" id="PTHR13954:SF6">
    <property type="entry name" value="NON-SPECIFIC SERINE_THREONINE PROTEIN KINASE"/>
    <property type="match status" value="1"/>
</dbReference>
<evidence type="ECO:0000256" key="11">
    <source>
        <dbReference type="ARBA" id="ARBA00022801"/>
    </source>
</evidence>
<dbReference type="PROSITE" id="PS50011">
    <property type="entry name" value="PROTEIN_KINASE_DOM"/>
    <property type="match status" value="1"/>
</dbReference>
<organism evidence="23 24">
    <name type="scientific">Physocladia obscura</name>
    <dbReference type="NCBI Taxonomy" id="109957"/>
    <lineage>
        <taxon>Eukaryota</taxon>
        <taxon>Fungi</taxon>
        <taxon>Fungi incertae sedis</taxon>
        <taxon>Chytridiomycota</taxon>
        <taxon>Chytridiomycota incertae sedis</taxon>
        <taxon>Chytridiomycetes</taxon>
        <taxon>Chytridiales</taxon>
        <taxon>Chytriomycetaceae</taxon>
        <taxon>Physocladia</taxon>
    </lineage>
</organism>
<dbReference type="FunFam" id="3.30.200.20:FF:000077">
    <property type="entry name" value="Putative Serine/threonine-protein kinase/endoribonuclease IRE1"/>
    <property type="match status" value="1"/>
</dbReference>
<comment type="caution">
    <text evidence="23">The sequence shown here is derived from an EMBL/GenBank/DDBJ whole genome shotgun (WGS) entry which is preliminary data.</text>
</comment>
<dbReference type="Gene3D" id="1.10.510.10">
    <property type="entry name" value="Transferase(Phosphotransferase) domain 1"/>
    <property type="match status" value="1"/>
</dbReference>
<keyword evidence="6" id="KW-0812">Transmembrane</keyword>
<reference evidence="23" key="1">
    <citation type="submission" date="2020-05" db="EMBL/GenBank/DDBJ databases">
        <title>Phylogenomic resolution of chytrid fungi.</title>
        <authorList>
            <person name="Stajich J.E."/>
            <person name="Amses K."/>
            <person name="Simmons R."/>
            <person name="Seto K."/>
            <person name="Myers J."/>
            <person name="Bonds A."/>
            <person name="Quandt C.A."/>
            <person name="Barry K."/>
            <person name="Liu P."/>
            <person name="Grigoriev I."/>
            <person name="Longcore J.E."/>
            <person name="James T.Y."/>
        </authorList>
    </citation>
    <scope>NUCLEOTIDE SEQUENCE</scope>
    <source>
        <strain evidence="23">JEL0513</strain>
    </source>
</reference>
<dbReference type="Gene3D" id="1.20.1440.180">
    <property type="entry name" value="KEN domain"/>
    <property type="match status" value="1"/>
</dbReference>
<keyword evidence="16" id="KW-0325">Glycoprotein</keyword>
<accession>A0AAD5X9F5</accession>
<feature type="region of interest" description="Disordered" evidence="19">
    <location>
        <begin position="125"/>
        <end position="156"/>
    </location>
</feature>
<feature type="region of interest" description="Disordered" evidence="19">
    <location>
        <begin position="379"/>
        <end position="417"/>
    </location>
</feature>
<evidence type="ECO:0000256" key="17">
    <source>
        <dbReference type="ARBA" id="ARBA00048659"/>
    </source>
</evidence>
<dbReference type="SMART" id="SM00580">
    <property type="entry name" value="PUG"/>
    <property type="match status" value="1"/>
</dbReference>
<dbReference type="EC" id="2.7.11.1" evidence="3"/>
<keyword evidence="5" id="KW-0808">Transferase</keyword>
<evidence type="ECO:0000259" key="22">
    <source>
        <dbReference type="PROSITE" id="PS51392"/>
    </source>
</evidence>
<name>A0AAD5X9F5_9FUNG</name>
<dbReference type="Pfam" id="PF00069">
    <property type="entry name" value="Pkinase"/>
    <property type="match status" value="1"/>
</dbReference>
<dbReference type="InterPro" id="IPR008271">
    <property type="entry name" value="Ser/Thr_kinase_AS"/>
</dbReference>
<feature type="compositionally biased region" description="Low complexity" evidence="19">
    <location>
        <begin position="469"/>
        <end position="479"/>
    </location>
</feature>
<evidence type="ECO:0000256" key="14">
    <source>
        <dbReference type="ARBA" id="ARBA00022989"/>
    </source>
</evidence>
<dbReference type="GO" id="GO:0036498">
    <property type="term" value="P:IRE1-mediated unfolded protein response"/>
    <property type="evidence" value="ECO:0007669"/>
    <property type="project" value="UniProtKB-ARBA"/>
</dbReference>
<feature type="compositionally biased region" description="Low complexity" evidence="19">
    <location>
        <begin position="379"/>
        <end position="389"/>
    </location>
</feature>
<feature type="signal peptide" evidence="20">
    <location>
        <begin position="1"/>
        <end position="23"/>
    </location>
</feature>
<keyword evidence="10 23" id="KW-0418">Kinase</keyword>
<evidence type="ECO:0000313" key="23">
    <source>
        <dbReference type="EMBL" id="KAJ3108810.1"/>
    </source>
</evidence>
<evidence type="ECO:0000256" key="7">
    <source>
        <dbReference type="ARBA" id="ARBA00022723"/>
    </source>
</evidence>
<evidence type="ECO:0000256" key="6">
    <source>
        <dbReference type="ARBA" id="ARBA00022692"/>
    </source>
</evidence>
<keyword evidence="24" id="KW-1185">Reference proteome</keyword>
<dbReference type="SUPFAM" id="SSF56112">
    <property type="entry name" value="Protein kinase-like (PK-like)"/>
    <property type="match status" value="1"/>
</dbReference>
<evidence type="ECO:0000256" key="16">
    <source>
        <dbReference type="ARBA" id="ARBA00023180"/>
    </source>
</evidence>
<comment type="cofactor">
    <cofactor evidence="1">
        <name>Mg(2+)</name>
        <dbReference type="ChEBI" id="CHEBI:18420"/>
    </cofactor>
</comment>
<keyword evidence="12" id="KW-0067">ATP-binding</keyword>
<dbReference type="GO" id="GO:0004674">
    <property type="term" value="F:protein serine/threonine kinase activity"/>
    <property type="evidence" value="ECO:0007669"/>
    <property type="project" value="UniProtKB-KW"/>
</dbReference>
<evidence type="ECO:0000256" key="8">
    <source>
        <dbReference type="ARBA" id="ARBA00022729"/>
    </source>
</evidence>
<evidence type="ECO:0000259" key="21">
    <source>
        <dbReference type="PROSITE" id="PS50011"/>
    </source>
</evidence>
<keyword evidence="9" id="KW-0547">Nucleotide-binding</keyword>
<evidence type="ECO:0000256" key="4">
    <source>
        <dbReference type="ARBA" id="ARBA00022527"/>
    </source>
</evidence>
<evidence type="ECO:0000256" key="2">
    <source>
        <dbReference type="ARBA" id="ARBA00004167"/>
    </source>
</evidence>
<keyword evidence="8 20" id="KW-0732">Signal</keyword>
<evidence type="ECO:0000256" key="20">
    <source>
        <dbReference type="SAM" id="SignalP"/>
    </source>
</evidence>
<dbReference type="InterPro" id="IPR000719">
    <property type="entry name" value="Prot_kinase_dom"/>
</dbReference>
<feature type="compositionally biased region" description="Low complexity" evidence="19">
    <location>
        <begin position="143"/>
        <end position="154"/>
    </location>
</feature>
<feature type="region of interest" description="Disordered" evidence="19">
    <location>
        <begin position="779"/>
        <end position="800"/>
    </location>
</feature>
<dbReference type="SMART" id="SM00220">
    <property type="entry name" value="S_TKc"/>
    <property type="match status" value="1"/>
</dbReference>
<dbReference type="InterPro" id="IPR045133">
    <property type="entry name" value="IRE1/2-like"/>
</dbReference>
<dbReference type="Pfam" id="PF06479">
    <property type="entry name" value="Ribonuc_2-5A"/>
    <property type="match status" value="1"/>
</dbReference>
<dbReference type="GO" id="GO:0051082">
    <property type="term" value="F:unfolded protein binding"/>
    <property type="evidence" value="ECO:0007669"/>
    <property type="project" value="TreeGrafter"/>
</dbReference>
<comment type="catalytic activity">
    <reaction evidence="18">
        <text>L-seryl-[protein] + ATP = O-phospho-L-seryl-[protein] + ADP + H(+)</text>
        <dbReference type="Rhea" id="RHEA:17989"/>
        <dbReference type="Rhea" id="RHEA-COMP:9863"/>
        <dbReference type="Rhea" id="RHEA-COMP:11604"/>
        <dbReference type="ChEBI" id="CHEBI:15378"/>
        <dbReference type="ChEBI" id="CHEBI:29999"/>
        <dbReference type="ChEBI" id="CHEBI:30616"/>
        <dbReference type="ChEBI" id="CHEBI:83421"/>
        <dbReference type="ChEBI" id="CHEBI:456216"/>
        <dbReference type="EC" id="2.7.11.1"/>
    </reaction>
    <physiologicalReaction direction="left-to-right" evidence="18">
        <dbReference type="Rhea" id="RHEA:17990"/>
    </physiologicalReaction>
</comment>
<sequence length="1287" mass="141147">MALLMWTLFWVVWLRLVLVVTRAEPGGPPGVLTRFRSEAEADTDAQQRHLVAVSPAAHSTLHTHSTHTGSNNGAAGPNGGLAADLVVVTVDGGMHGVVRATGETVWSTRHPWGALANVADVSVSSSSAAPSKSGADDKSTAGDSYNSNSSNDNNKANTIAPDALLIPEPLANGNLYLYSYAPSSSPSESESHDNAPLKKLPFNIKDIVAHNSFVTDGNIAYSSKKVSRLIAVDPLTGAILQSIGVDIDNKSPLPTTTTTASGLPPIFISRTEYMLMISDLVTNSVKWNITYGELSPATIPKNLFDVEKSPPSPHPSNNNNNPSDKDVVLANSAKGIAKNRLSVSASVDGTFVIDDLDNENAWELKFDTPVLAAFSVMVQQQDSPQQQQQLEKIEFTPPPPPPSPLKSDVRINYGSSSRSQSLRKAAADAASASKNNNQVFVGLVGESYYVLSAENSRMSGIVNSPQLISNTSTSPSSSQKSEKEIIAVITKPPSLPAPSANTNNEPSTMSNPPKNLAVGIHSLPPPPASSQPPKYYRTPSSLIPFPTPPTPQEWHEFFHVTSHYKLIERILGFTERTEEFFVFAVTVLFVCAAAVIWVWKGGDVGLQYRKVVNRLNECDVSAIVDPIGFCREKSGDGNNNDSCGLLPYHREIETSSSSASNSRDVLLVKADKDQEKQMEVEAEELRKAEEQKAGRLPKVNPFDILDNILNAAKALPAIPIDSSSTASASKKKKKDKLLGVSNEDDEFDISTMTLSKAGSSLPKTNKSSGKRAKKLGFSNTKTLLPPYPSASGSKTTTATKETSIEILSDSTSNDDEENNEEKLDFDNMDRLLSQKRFDSNITATNTTVITLDTKEDVLKTMTVSEQVLGHGSHGTMVFKGTFEGRPVAIKRLLLDFYDVAHHEVKILRDSDQHQNVESTERFMYIALELCPASLADVIENVTPEMSTLRNLLKPRSVLSQITAGIQYLHSLKLVHRDIKPQNILIGESKGKLAMHPRILITDFGLCKRLADDQSSFHNTIHTAGGTIGWRAPECMINHKPEVPATTSESSEPSSQQWVLLAPSTKMRITKSIDVFSAGCVFYYYLTGGVHPFGDKYTREINILRGNYRLERLDSVEGGFEAKELIRKMIFKDPKKRPDTQTILLHPYFWPTSRKLAFLQEVSDRLETEPRDPPSGILKQLERGAEKIVGSKTWAAKLDRRILEDVRSFRQYDTKTIQDLLRVIRNKRNHYQELSEEVKTKVLGGSGGTDGLFEYFAGKFPGLFMHVYHMVSENKGLKGEPGFLAYYE</sequence>
<evidence type="ECO:0000256" key="5">
    <source>
        <dbReference type="ARBA" id="ARBA00022679"/>
    </source>
</evidence>
<feature type="region of interest" description="Disordered" evidence="19">
    <location>
        <begin position="464"/>
        <end position="483"/>
    </location>
</feature>
<dbReference type="InterPro" id="IPR011009">
    <property type="entry name" value="Kinase-like_dom_sf"/>
</dbReference>
<feature type="chain" id="PRO_5042242281" description="non-specific serine/threonine protein kinase" evidence="20">
    <location>
        <begin position="24"/>
        <end position="1287"/>
    </location>
</feature>
<protein>
    <recommendedName>
        <fullName evidence="3">non-specific serine/threonine protein kinase</fullName>
        <ecNumber evidence="3">2.7.11.1</ecNumber>
    </recommendedName>
</protein>
<feature type="compositionally biased region" description="Low complexity" evidence="19">
    <location>
        <begin position="789"/>
        <end position="800"/>
    </location>
</feature>
<keyword evidence="4" id="KW-0723">Serine/threonine-protein kinase</keyword>
<comment type="subcellular location">
    <subcellularLocation>
        <location evidence="2">Membrane</location>
        <topology evidence="2">Single-pass membrane protein</topology>
    </subcellularLocation>
</comment>
<dbReference type="GO" id="GO:1990604">
    <property type="term" value="C:IRE1-TRAF2-ASK1 complex"/>
    <property type="evidence" value="ECO:0007669"/>
    <property type="project" value="TreeGrafter"/>
</dbReference>
<comment type="catalytic activity">
    <reaction evidence="17">
        <text>L-threonyl-[protein] + ATP = O-phospho-L-threonyl-[protein] + ADP + H(+)</text>
        <dbReference type="Rhea" id="RHEA:46608"/>
        <dbReference type="Rhea" id="RHEA-COMP:11060"/>
        <dbReference type="Rhea" id="RHEA-COMP:11605"/>
        <dbReference type="ChEBI" id="CHEBI:15378"/>
        <dbReference type="ChEBI" id="CHEBI:30013"/>
        <dbReference type="ChEBI" id="CHEBI:30616"/>
        <dbReference type="ChEBI" id="CHEBI:61977"/>
        <dbReference type="ChEBI" id="CHEBI:456216"/>
        <dbReference type="EC" id="2.7.11.1"/>
    </reaction>
    <physiologicalReaction direction="left-to-right" evidence="17">
        <dbReference type="Rhea" id="RHEA:46609"/>
    </physiologicalReaction>
</comment>
<dbReference type="SUPFAM" id="SSF50998">
    <property type="entry name" value="Quinoprotein alcohol dehydrogenase-like"/>
    <property type="match status" value="1"/>
</dbReference>
<dbReference type="GO" id="GO:0016787">
    <property type="term" value="F:hydrolase activity"/>
    <property type="evidence" value="ECO:0007669"/>
    <property type="project" value="UniProtKB-KW"/>
</dbReference>
<evidence type="ECO:0000256" key="13">
    <source>
        <dbReference type="ARBA" id="ARBA00022842"/>
    </source>
</evidence>
<dbReference type="CDD" id="cd10422">
    <property type="entry name" value="RNase_Ire1"/>
    <property type="match status" value="1"/>
</dbReference>
<evidence type="ECO:0000256" key="9">
    <source>
        <dbReference type="ARBA" id="ARBA00022741"/>
    </source>
</evidence>
<feature type="domain" description="KEN" evidence="22">
    <location>
        <begin position="1151"/>
        <end position="1287"/>
    </location>
</feature>
<keyword evidence="15" id="KW-0472">Membrane</keyword>
<proteinExistence type="predicted"/>
<dbReference type="GO" id="GO:0006397">
    <property type="term" value="P:mRNA processing"/>
    <property type="evidence" value="ECO:0007669"/>
    <property type="project" value="InterPro"/>
</dbReference>
<dbReference type="Proteomes" id="UP001211907">
    <property type="component" value="Unassembled WGS sequence"/>
</dbReference>
<dbReference type="EMBL" id="JADGJH010001842">
    <property type="protein sequence ID" value="KAJ3108810.1"/>
    <property type="molecule type" value="Genomic_DNA"/>
</dbReference>
<evidence type="ECO:0000256" key="19">
    <source>
        <dbReference type="SAM" id="MobiDB-lite"/>
    </source>
</evidence>
<dbReference type="InterPro" id="IPR038357">
    <property type="entry name" value="KEN_sf"/>
</dbReference>
<evidence type="ECO:0000256" key="10">
    <source>
        <dbReference type="ARBA" id="ARBA00022777"/>
    </source>
</evidence>
<feature type="region of interest" description="Disordered" evidence="19">
    <location>
        <begin position="489"/>
        <end position="535"/>
    </location>
</feature>
<dbReference type="Gene3D" id="3.30.200.20">
    <property type="entry name" value="Phosphorylase Kinase, domain 1"/>
    <property type="match status" value="1"/>
</dbReference>
<evidence type="ECO:0000256" key="15">
    <source>
        <dbReference type="ARBA" id="ARBA00023136"/>
    </source>
</evidence>
<dbReference type="InterPro" id="IPR010513">
    <property type="entry name" value="KEN_dom"/>
</dbReference>
<dbReference type="GO" id="GO:0046872">
    <property type="term" value="F:metal ion binding"/>
    <property type="evidence" value="ECO:0007669"/>
    <property type="project" value="UniProtKB-KW"/>
</dbReference>
<evidence type="ECO:0000313" key="24">
    <source>
        <dbReference type="Proteomes" id="UP001211907"/>
    </source>
</evidence>